<dbReference type="InterPro" id="IPR004265">
    <property type="entry name" value="Dirigent"/>
</dbReference>
<dbReference type="eggNOG" id="ENOG502QQZX">
    <property type="taxonomic scope" value="Eukaryota"/>
</dbReference>
<gene>
    <name evidence="5" type="ORF">TCM_041918</name>
</gene>
<evidence type="ECO:0000256" key="2">
    <source>
        <dbReference type="ARBA" id="ARBA00011738"/>
    </source>
</evidence>
<evidence type="ECO:0000313" key="6">
    <source>
        <dbReference type="Proteomes" id="UP000026915"/>
    </source>
</evidence>
<evidence type="ECO:0000256" key="1">
    <source>
        <dbReference type="ARBA" id="ARBA00010746"/>
    </source>
</evidence>
<evidence type="ECO:0000313" key="5">
    <source>
        <dbReference type="EMBL" id="EOY34162.1"/>
    </source>
</evidence>
<evidence type="ECO:0000256" key="4">
    <source>
        <dbReference type="RuleBase" id="RU363099"/>
    </source>
</evidence>
<keyword evidence="4" id="KW-0052">Apoplast</keyword>
<keyword evidence="6" id="KW-1185">Reference proteome</keyword>
<keyword evidence="3 4" id="KW-0964">Secreted</keyword>
<dbReference type="STRING" id="3641.A0A061GYB2"/>
<dbReference type="OMA" id="WKWANSS"/>
<dbReference type="HOGENOM" id="CLU_059816_0_1_1"/>
<dbReference type="InterPro" id="IPR044859">
    <property type="entry name" value="Allene_oxi_cyc_Dirigent"/>
</dbReference>
<dbReference type="PANTHER" id="PTHR46215:SF8">
    <property type="entry name" value="DIRIGENT PROTEIN"/>
    <property type="match status" value="1"/>
</dbReference>
<organism evidence="5 6">
    <name type="scientific">Theobroma cacao</name>
    <name type="common">Cacao</name>
    <name type="synonym">Cocoa</name>
    <dbReference type="NCBI Taxonomy" id="3641"/>
    <lineage>
        <taxon>Eukaryota</taxon>
        <taxon>Viridiplantae</taxon>
        <taxon>Streptophyta</taxon>
        <taxon>Embryophyta</taxon>
        <taxon>Tracheophyta</taxon>
        <taxon>Spermatophyta</taxon>
        <taxon>Magnoliopsida</taxon>
        <taxon>eudicotyledons</taxon>
        <taxon>Gunneridae</taxon>
        <taxon>Pentapetalae</taxon>
        <taxon>rosids</taxon>
        <taxon>malvids</taxon>
        <taxon>Malvales</taxon>
        <taxon>Malvaceae</taxon>
        <taxon>Byttnerioideae</taxon>
        <taxon>Theobroma</taxon>
    </lineage>
</organism>
<dbReference type="Pfam" id="PF03018">
    <property type="entry name" value="Dirigent"/>
    <property type="match status" value="1"/>
</dbReference>
<dbReference type="Proteomes" id="UP000026915">
    <property type="component" value="Chromosome 9"/>
</dbReference>
<accession>A0A061GYB2</accession>
<dbReference type="Gene3D" id="2.40.480.10">
    <property type="entry name" value="Allene oxide cyclase-like"/>
    <property type="match status" value="1"/>
</dbReference>
<proteinExistence type="inferred from homology"/>
<dbReference type="GO" id="GO:0009699">
    <property type="term" value="P:phenylpropanoid biosynthetic process"/>
    <property type="evidence" value="ECO:0007669"/>
    <property type="project" value="UniProtKB-ARBA"/>
</dbReference>
<dbReference type="GO" id="GO:0048046">
    <property type="term" value="C:apoplast"/>
    <property type="evidence" value="ECO:0007669"/>
    <property type="project" value="UniProtKB-SubCell"/>
</dbReference>
<dbReference type="InParanoid" id="A0A061GYB2"/>
<protein>
    <recommendedName>
        <fullName evidence="4">Dirigent protein</fullName>
    </recommendedName>
</protein>
<evidence type="ECO:0000256" key="3">
    <source>
        <dbReference type="ARBA" id="ARBA00022525"/>
    </source>
</evidence>
<sequence length="381" mass="40478">MLPCTLKKDFMLDASCLDHVLLFPWLAHGWMFSTQMGWKWANSSKPLLTQSGLWFESQSVCPSPIASPNKAKMVKELCMKGTLHLLLLAITIKYVHGAMLLPDDSTLPPVPPPETIATNFIPTPVANAAATVGPAVTPPTPSTSSSLAATTLSFFMHDIFGGSAPSVRVVAGIIAIPQVNGIPFSKPNAGVFPKRGGVPLITATKGVIINNNLPFPSGLNGATANTVINNNGNNNLIRTNNKRLPFVTAGQLPQGATLQKLLFGTTTVIDDELTEGHEIGSSIIGKAQGFYLASSMDGSSHTMAFTAMFHYGDDHDAGDDAISFFGVHRTAALESHIAVVGGTGKHENAQGYAVIQTLQHTNEHTTDGIDTLLQFTVFLTH</sequence>
<dbReference type="PANTHER" id="PTHR46215">
    <property type="entry name" value="DIRIGENT PROTEIN 24-RELATED"/>
    <property type="match status" value="1"/>
</dbReference>
<name>A0A061GYB2_THECC</name>
<dbReference type="AlphaFoldDB" id="A0A061GYB2"/>
<dbReference type="Gramene" id="EOY34162">
    <property type="protein sequence ID" value="EOY34162"/>
    <property type="gene ID" value="TCM_041918"/>
</dbReference>
<comment type="similarity">
    <text evidence="1 4">Belongs to the plant dirigent protein family.</text>
</comment>
<reference evidence="5 6" key="1">
    <citation type="journal article" date="2013" name="Genome Biol.">
        <title>The genome sequence of the most widely cultivated cacao type and its use to identify candidate genes regulating pod color.</title>
        <authorList>
            <person name="Motamayor J.C."/>
            <person name="Mockaitis K."/>
            <person name="Schmutz J."/>
            <person name="Haiminen N."/>
            <person name="Iii D.L."/>
            <person name="Cornejo O."/>
            <person name="Findley S.D."/>
            <person name="Zheng P."/>
            <person name="Utro F."/>
            <person name="Royaert S."/>
            <person name="Saski C."/>
            <person name="Jenkins J."/>
            <person name="Podicheti R."/>
            <person name="Zhao M."/>
            <person name="Scheffler B.E."/>
            <person name="Stack J.C."/>
            <person name="Feltus F.A."/>
            <person name="Mustiga G.M."/>
            <person name="Amores F."/>
            <person name="Phillips W."/>
            <person name="Marelli J.P."/>
            <person name="May G.D."/>
            <person name="Shapiro H."/>
            <person name="Ma J."/>
            <person name="Bustamante C.D."/>
            <person name="Schnell R.J."/>
            <person name="Main D."/>
            <person name="Gilbert D."/>
            <person name="Parida L."/>
            <person name="Kuhn D.N."/>
        </authorList>
    </citation>
    <scope>NUCLEOTIDE SEQUENCE [LARGE SCALE GENOMIC DNA]</scope>
    <source>
        <strain evidence="6">cv. Matina 1-6</strain>
    </source>
</reference>
<comment type="subcellular location">
    <subcellularLocation>
        <location evidence="4">Secreted</location>
        <location evidence="4">Extracellular space</location>
        <location evidence="4">Apoplast</location>
    </subcellularLocation>
</comment>
<comment type="function">
    <text evidence="4">Dirigent proteins impart stereoselectivity on the phenoxy radical-coupling reaction, yielding optically active lignans from two molecules of coniferyl alcohol in the biosynthesis of lignans, flavonolignans, and alkaloids and thus plays a central role in plant secondary metabolism.</text>
</comment>
<comment type="subunit">
    <text evidence="2 4">Homodimer.</text>
</comment>
<dbReference type="EMBL" id="CM001887">
    <property type="protein sequence ID" value="EOY34162.1"/>
    <property type="molecule type" value="Genomic_DNA"/>
</dbReference>